<dbReference type="GO" id="GO:0003676">
    <property type="term" value="F:nucleic acid binding"/>
    <property type="evidence" value="ECO:0007669"/>
    <property type="project" value="InterPro"/>
</dbReference>
<organism evidence="1 2">
    <name type="scientific">Fusarium austroamericanum</name>
    <dbReference type="NCBI Taxonomy" id="282268"/>
    <lineage>
        <taxon>Eukaryota</taxon>
        <taxon>Fungi</taxon>
        <taxon>Dikarya</taxon>
        <taxon>Ascomycota</taxon>
        <taxon>Pezizomycotina</taxon>
        <taxon>Sordariomycetes</taxon>
        <taxon>Hypocreomycetidae</taxon>
        <taxon>Hypocreales</taxon>
        <taxon>Nectriaceae</taxon>
        <taxon>Fusarium</taxon>
    </lineage>
</organism>
<evidence type="ECO:0000313" key="2">
    <source>
        <dbReference type="Proteomes" id="UP000537989"/>
    </source>
</evidence>
<name>A0AAN6BYD3_FUSAU</name>
<protein>
    <recommendedName>
        <fullName evidence="3">RRM domain-containing protein</fullName>
    </recommendedName>
</protein>
<reference evidence="1 2" key="1">
    <citation type="submission" date="2020-02" db="EMBL/GenBank/DDBJ databases">
        <title>Identification and distribution of gene clusters putatively required for synthesis of sphingolipid metabolism inhibitors in phylogenetically diverse species of the filamentous fungus Fusarium.</title>
        <authorList>
            <person name="Kim H.-S."/>
            <person name="Busman M."/>
            <person name="Brown D.W."/>
            <person name="Divon H."/>
            <person name="Uhlig S."/>
            <person name="Proctor R.H."/>
        </authorList>
    </citation>
    <scope>NUCLEOTIDE SEQUENCE [LARGE SCALE GENOMIC DNA]</scope>
    <source>
        <strain evidence="1 2">NRRL 2903</strain>
    </source>
</reference>
<dbReference type="SUPFAM" id="SSF54928">
    <property type="entry name" value="RNA-binding domain, RBD"/>
    <property type="match status" value="1"/>
</dbReference>
<proteinExistence type="predicted"/>
<dbReference type="Proteomes" id="UP000537989">
    <property type="component" value="Unassembled WGS sequence"/>
</dbReference>
<evidence type="ECO:0000313" key="1">
    <source>
        <dbReference type="EMBL" id="KAF5235054.1"/>
    </source>
</evidence>
<comment type="caution">
    <text evidence="1">The sequence shown here is derived from an EMBL/GenBank/DDBJ whole genome shotgun (WGS) entry which is preliminary data.</text>
</comment>
<dbReference type="EMBL" id="JAAMOD010000214">
    <property type="protein sequence ID" value="KAF5235054.1"/>
    <property type="molecule type" value="Genomic_DNA"/>
</dbReference>
<gene>
    <name evidence="1" type="ORF">FAUST_7322</name>
</gene>
<evidence type="ECO:0008006" key="3">
    <source>
        <dbReference type="Google" id="ProtNLM"/>
    </source>
</evidence>
<keyword evidence="2" id="KW-1185">Reference proteome</keyword>
<accession>A0AAN6BYD3</accession>
<dbReference type="CDD" id="cd00590">
    <property type="entry name" value="RRM_SF"/>
    <property type="match status" value="1"/>
</dbReference>
<dbReference type="AlphaFoldDB" id="A0AAN6BYD3"/>
<dbReference type="InterPro" id="IPR035979">
    <property type="entry name" value="RBD_domain_sf"/>
</dbReference>
<sequence length="509" mass="57516">MHAQQSFSPLQTMDPLLRLRPVIVTKYHAAWPSLPSSPLGFSKGPLPRDIARSQDGIHRRVRDALERNSLIEEETTINFGHRDESPTVLVYTKWHDDKEWKRAVEEMVASVAKDFPSAIDGGLHFEMISPQSRKMAYPKDDDSPWKKDFIAGCCHVPALEPYDPEEVSTSMPSEARMSSYKRPRATGASLVVYIENINNDNQITDFETSVTAAGFSGTFFWPETKSPIDRYHDGCCWVQFQSEVDATRALAVLDNATFMGMNIVTRSVTVNFKRARHGNATSVQDPVMQWFYKGQLESIDSSKDPRPTYKLHDIWSADNPTGDTTAMFARGIQMSGLTTRVQVGEEPPHGARFTALFGAKSSGHSMYWEPGRRLGHDNKARALVSHSPTFLTPVDAGSDYSSGTCRSHIPIYRRPRSAGLGWGGYDLYNEWQYLRRQAKKYVPERDYPTRSAASNVSFTSEVTGVHTVSIGSRTIKPWENIGQDRSLWMEINRKEDRMDNALPLRIKRK</sequence>